<feature type="chain" id="PRO_5035189106" evidence="1">
    <location>
        <begin position="33"/>
        <end position="98"/>
    </location>
</feature>
<protein>
    <submittedName>
        <fullName evidence="2">Uncharacterized protein</fullName>
    </submittedName>
</protein>
<keyword evidence="1" id="KW-0732">Signal</keyword>
<keyword evidence="3" id="KW-1185">Reference proteome</keyword>
<feature type="signal peptide" evidence="1">
    <location>
        <begin position="1"/>
        <end position="32"/>
    </location>
</feature>
<proteinExistence type="predicted"/>
<sequence>MALQLAACPKKKALVVAAVVPLLMSFFIAAAALEAGGKQPPGCLIGRGCTGEECPMRCKKLGLNPVGALCRTFDELLYCCCGPSSRRPPSTPLDPLVA</sequence>
<dbReference type="EMBL" id="JAAALK010000081">
    <property type="protein sequence ID" value="KAG8089346.1"/>
    <property type="molecule type" value="Genomic_DNA"/>
</dbReference>
<accession>A0A8J5WID4</accession>
<organism evidence="2 3">
    <name type="scientific">Zizania palustris</name>
    <name type="common">Northern wild rice</name>
    <dbReference type="NCBI Taxonomy" id="103762"/>
    <lineage>
        <taxon>Eukaryota</taxon>
        <taxon>Viridiplantae</taxon>
        <taxon>Streptophyta</taxon>
        <taxon>Embryophyta</taxon>
        <taxon>Tracheophyta</taxon>
        <taxon>Spermatophyta</taxon>
        <taxon>Magnoliopsida</taxon>
        <taxon>Liliopsida</taxon>
        <taxon>Poales</taxon>
        <taxon>Poaceae</taxon>
        <taxon>BOP clade</taxon>
        <taxon>Oryzoideae</taxon>
        <taxon>Oryzeae</taxon>
        <taxon>Zizaniinae</taxon>
        <taxon>Zizania</taxon>
    </lineage>
</organism>
<evidence type="ECO:0000313" key="3">
    <source>
        <dbReference type="Proteomes" id="UP000729402"/>
    </source>
</evidence>
<gene>
    <name evidence="2" type="ORF">GUJ93_ZPchr0011g28624</name>
</gene>
<name>A0A8J5WID4_ZIZPA</name>
<evidence type="ECO:0000313" key="2">
    <source>
        <dbReference type="EMBL" id="KAG8089346.1"/>
    </source>
</evidence>
<comment type="caution">
    <text evidence="2">The sequence shown here is derived from an EMBL/GenBank/DDBJ whole genome shotgun (WGS) entry which is preliminary data.</text>
</comment>
<reference evidence="2" key="2">
    <citation type="submission" date="2021-02" db="EMBL/GenBank/DDBJ databases">
        <authorList>
            <person name="Kimball J.A."/>
            <person name="Haas M.W."/>
            <person name="Macchietto M."/>
            <person name="Kono T."/>
            <person name="Duquette J."/>
            <person name="Shao M."/>
        </authorList>
    </citation>
    <scope>NUCLEOTIDE SEQUENCE</scope>
    <source>
        <tissue evidence="2">Fresh leaf tissue</tissue>
    </source>
</reference>
<dbReference type="Proteomes" id="UP000729402">
    <property type="component" value="Unassembled WGS sequence"/>
</dbReference>
<dbReference type="AlphaFoldDB" id="A0A8J5WID4"/>
<reference evidence="2" key="1">
    <citation type="journal article" date="2021" name="bioRxiv">
        <title>Whole Genome Assembly and Annotation of Northern Wild Rice, Zizania palustris L., Supports a Whole Genome Duplication in the Zizania Genus.</title>
        <authorList>
            <person name="Haas M."/>
            <person name="Kono T."/>
            <person name="Macchietto M."/>
            <person name="Millas R."/>
            <person name="McGilp L."/>
            <person name="Shao M."/>
            <person name="Duquette J."/>
            <person name="Hirsch C.N."/>
            <person name="Kimball J."/>
        </authorList>
    </citation>
    <scope>NUCLEOTIDE SEQUENCE</scope>
    <source>
        <tissue evidence="2">Fresh leaf tissue</tissue>
    </source>
</reference>
<evidence type="ECO:0000256" key="1">
    <source>
        <dbReference type="SAM" id="SignalP"/>
    </source>
</evidence>